<sequence length="66" mass="7308">MAKTNQLAGANVLTLMRMGGKWFVLKRVGERVDVRPVGQVVRSRQRRKVPGVVIPFPARLVSGADH</sequence>
<proteinExistence type="predicted"/>
<protein>
    <submittedName>
        <fullName evidence="1">Uncharacterized protein</fullName>
    </submittedName>
</protein>
<dbReference type="Proteomes" id="UP000051757">
    <property type="component" value="Unassembled WGS sequence"/>
</dbReference>
<dbReference type="EMBL" id="LLXV01000047">
    <property type="protein sequence ID" value="KRG49299.1"/>
    <property type="molecule type" value="Genomic_DNA"/>
</dbReference>
<evidence type="ECO:0000313" key="1">
    <source>
        <dbReference type="EMBL" id="KRG49299.1"/>
    </source>
</evidence>
<gene>
    <name evidence="1" type="ORF">ARC23_14530</name>
</gene>
<keyword evidence="2" id="KW-1185">Reference proteome</keyword>
<dbReference type="AlphaFoldDB" id="A0A0R0B901"/>
<organism evidence="1 2">
    <name type="scientific">Stenotrophomonas beteli</name>
    <dbReference type="NCBI Taxonomy" id="3384461"/>
    <lineage>
        <taxon>Bacteria</taxon>
        <taxon>Pseudomonadati</taxon>
        <taxon>Pseudomonadota</taxon>
        <taxon>Gammaproteobacteria</taxon>
        <taxon>Lysobacterales</taxon>
        <taxon>Lysobacteraceae</taxon>
        <taxon>Stenotrophomonas</taxon>
        <taxon>Stenotrophomonas maltophilia group</taxon>
    </lineage>
</organism>
<reference evidence="1 2" key="1">
    <citation type="journal article" date="2016" name="Front. Microbiol.">
        <title>Genome Sequence of Type Strains of Genus Stenotrophomonas.</title>
        <authorList>
            <person name="Patil P.P."/>
            <person name="Midha S."/>
            <person name="Kumar S."/>
            <person name="Patil P.B."/>
        </authorList>
    </citation>
    <scope>NUCLEOTIDE SEQUENCE [LARGE SCALE GENOMIC DNA]</scope>
    <source>
        <strain evidence="1 2">LMG 978</strain>
    </source>
</reference>
<name>A0A0R0B901_9GAMM</name>
<comment type="caution">
    <text evidence="1">The sequence shown here is derived from an EMBL/GenBank/DDBJ whole genome shotgun (WGS) entry which is preliminary data.</text>
</comment>
<accession>A0A0R0B901</accession>
<evidence type="ECO:0000313" key="2">
    <source>
        <dbReference type="Proteomes" id="UP000051757"/>
    </source>
</evidence>